<dbReference type="PANTHER" id="PTHR35395:SF1">
    <property type="entry name" value="DUF6536 DOMAIN-CONTAINING PROTEIN"/>
    <property type="match status" value="1"/>
</dbReference>
<reference evidence="4" key="1">
    <citation type="submission" date="2022-11" db="EMBL/GenBank/DDBJ databases">
        <authorList>
            <person name="Petersen C."/>
        </authorList>
    </citation>
    <scope>NUCLEOTIDE SEQUENCE</scope>
    <source>
        <strain evidence="4">IBT 21917</strain>
    </source>
</reference>
<dbReference type="OrthoDB" id="5429634at2759"/>
<feature type="transmembrane region" description="Helical" evidence="2">
    <location>
        <begin position="419"/>
        <end position="442"/>
    </location>
</feature>
<keyword evidence="2" id="KW-0812">Transmembrane</keyword>
<keyword evidence="2" id="KW-0472">Membrane</keyword>
<dbReference type="Proteomes" id="UP001146351">
    <property type="component" value="Unassembled WGS sequence"/>
</dbReference>
<evidence type="ECO:0000313" key="5">
    <source>
        <dbReference type="Proteomes" id="UP001146351"/>
    </source>
</evidence>
<evidence type="ECO:0000256" key="1">
    <source>
        <dbReference type="SAM" id="MobiDB-lite"/>
    </source>
</evidence>
<sequence>MSTAEIPLMSRDDAETMHESSAKATPTMKSKALEAWRFTVASGALAGSLIFLINVITLAVMYGKYESVDYSITFHVGNCKTAKSTTIGAHIVINVLSTVLLAYSNFSMQCLGSPTRKEVDAAHSKNYWLSIGTPTIRNLRFVSKSRSALWLILRVSSFPLHMIWNSTVFETQASYDYLAIVATENFARGGNWTLRSPSESADAILYSLQAEAMRSKLRRLEVRECIEKYHTDFLSDRQHVLLIVDNSTSAANESTSSVGSIFVSKHSTQDYYPLEALYGWICDIRSYSIGQQCLSDHFNYDNWTPGTSLSSLPPSWETKYPVRYCLSREADEKCKIASFVCALGITKENPPLCTTGDAIQSFLTKPDVHTRNRCLASKEDYDRWQSGSREEWYPRPPGTGDVWTGGRYRWRKAISIWQGLLFTFIAAGIIASAGGPLATAWATDDLMSVLRNFAITNLPQVAVSYVYLVLNNMMTAMLAMAEWCTYAANSTPRKGLRVSSPTPGTSQRSKYFLSVPYKWAIPSIVTITVLHWLVSQMIFFNQIGIYQITPEGGYNVSTENDTYVSRFAALLSVCIASAVFVTLIAIAWTRRYPKNIPLSGCCSASIAAACQPTRFHGNKTLMSDFDPHLPFEKLGWGVVEDPADCMDGIGHATFSSEGITSLMTEKVYA</sequence>
<accession>A0A9W9HNX5</accession>
<dbReference type="PANTHER" id="PTHR35395">
    <property type="entry name" value="DUF6536 DOMAIN-CONTAINING PROTEIN"/>
    <property type="match status" value="1"/>
</dbReference>
<feature type="transmembrane region" description="Helical" evidence="2">
    <location>
        <begin position="38"/>
        <end position="62"/>
    </location>
</feature>
<keyword evidence="5" id="KW-1185">Reference proteome</keyword>
<evidence type="ECO:0000259" key="3">
    <source>
        <dbReference type="Pfam" id="PF20163"/>
    </source>
</evidence>
<proteinExistence type="predicted"/>
<dbReference type="InterPro" id="IPR046623">
    <property type="entry name" value="DUF6536"/>
</dbReference>
<gene>
    <name evidence="4" type="ORF">N7492_010081</name>
</gene>
<feature type="region of interest" description="Disordered" evidence="1">
    <location>
        <begin position="1"/>
        <end position="25"/>
    </location>
</feature>
<protein>
    <recommendedName>
        <fullName evidence="3">DUF6536 domain-containing protein</fullName>
    </recommendedName>
</protein>
<dbReference type="Pfam" id="PF20163">
    <property type="entry name" value="DUF6536"/>
    <property type="match status" value="1"/>
</dbReference>
<reference evidence="4" key="2">
    <citation type="journal article" date="2023" name="IMA Fungus">
        <title>Comparative genomic study of the Penicillium genus elucidates a diverse pangenome and 15 lateral gene transfer events.</title>
        <authorList>
            <person name="Petersen C."/>
            <person name="Sorensen T."/>
            <person name="Nielsen M.R."/>
            <person name="Sondergaard T.E."/>
            <person name="Sorensen J.L."/>
            <person name="Fitzpatrick D.A."/>
            <person name="Frisvad J.C."/>
            <person name="Nielsen K.L."/>
        </authorList>
    </citation>
    <scope>NUCLEOTIDE SEQUENCE</scope>
    <source>
        <strain evidence="4">IBT 21917</strain>
    </source>
</reference>
<dbReference type="EMBL" id="JAPQKO010000008">
    <property type="protein sequence ID" value="KAJ5151786.1"/>
    <property type="molecule type" value="Genomic_DNA"/>
</dbReference>
<feature type="transmembrane region" description="Helical" evidence="2">
    <location>
        <begin position="563"/>
        <end position="588"/>
    </location>
</feature>
<feature type="compositionally biased region" description="Basic and acidic residues" evidence="1">
    <location>
        <begin position="10"/>
        <end position="21"/>
    </location>
</feature>
<keyword evidence="2" id="KW-1133">Transmembrane helix</keyword>
<feature type="domain" description="DUF6536" evidence="3">
    <location>
        <begin position="36"/>
        <end position="187"/>
    </location>
</feature>
<evidence type="ECO:0000313" key="4">
    <source>
        <dbReference type="EMBL" id="KAJ5151786.1"/>
    </source>
</evidence>
<dbReference type="AlphaFoldDB" id="A0A9W9HNX5"/>
<evidence type="ECO:0000256" key="2">
    <source>
        <dbReference type="SAM" id="Phobius"/>
    </source>
</evidence>
<feature type="transmembrane region" description="Helical" evidence="2">
    <location>
        <begin position="519"/>
        <end position="543"/>
    </location>
</feature>
<name>A0A9W9HNX5_9EURO</name>
<organism evidence="4 5">
    <name type="scientific">Penicillium capsulatum</name>
    <dbReference type="NCBI Taxonomy" id="69766"/>
    <lineage>
        <taxon>Eukaryota</taxon>
        <taxon>Fungi</taxon>
        <taxon>Dikarya</taxon>
        <taxon>Ascomycota</taxon>
        <taxon>Pezizomycotina</taxon>
        <taxon>Eurotiomycetes</taxon>
        <taxon>Eurotiomycetidae</taxon>
        <taxon>Eurotiales</taxon>
        <taxon>Aspergillaceae</taxon>
        <taxon>Penicillium</taxon>
    </lineage>
</organism>
<feature type="transmembrane region" description="Helical" evidence="2">
    <location>
        <begin position="87"/>
        <end position="106"/>
    </location>
</feature>
<comment type="caution">
    <text evidence="4">The sequence shown here is derived from an EMBL/GenBank/DDBJ whole genome shotgun (WGS) entry which is preliminary data.</text>
</comment>